<evidence type="ECO:0000256" key="14">
    <source>
        <dbReference type="RuleBase" id="RU366026"/>
    </source>
</evidence>
<name>A0A926ETF4_9FIRM</name>
<sequence length="174" mass="19881">MNIYTKTGDKGTTSLFDNVRVSKDDIRVESYGTVDELGSFLGLAKNYVEDETIYNQIQDIQNKLFTVATNLATEDENKVKHHILDEDISNLESLIDLYMGKLNNPTGFIVPGSSKKSSYLHVARTVCRRVERRIISLSNISYVDPLVLKYVNRLSDTLYAMARYLENNQIEVKY</sequence>
<reference evidence="16" key="1">
    <citation type="submission" date="2020-08" db="EMBL/GenBank/DDBJ databases">
        <title>Genome public.</title>
        <authorList>
            <person name="Liu C."/>
            <person name="Sun Q."/>
        </authorList>
    </citation>
    <scope>NUCLEOTIDE SEQUENCE</scope>
    <source>
        <strain evidence="16">BX21</strain>
    </source>
</reference>
<evidence type="ECO:0000256" key="10">
    <source>
        <dbReference type="ARBA" id="ARBA00033334"/>
    </source>
</evidence>
<dbReference type="PANTHER" id="PTHR12213">
    <property type="entry name" value="CORRINOID ADENOSYLTRANSFERASE"/>
    <property type="match status" value="1"/>
</dbReference>
<evidence type="ECO:0000256" key="12">
    <source>
        <dbReference type="ARBA" id="ARBA00048555"/>
    </source>
</evidence>
<dbReference type="GO" id="GO:0005524">
    <property type="term" value="F:ATP binding"/>
    <property type="evidence" value="ECO:0007669"/>
    <property type="project" value="UniProtKB-UniRule"/>
</dbReference>
<keyword evidence="5 14" id="KW-0169">Cobalamin biosynthesis</keyword>
<evidence type="ECO:0000313" key="16">
    <source>
        <dbReference type="EMBL" id="MBC8587918.1"/>
    </source>
</evidence>
<evidence type="ECO:0000256" key="5">
    <source>
        <dbReference type="ARBA" id="ARBA00022573"/>
    </source>
</evidence>
<evidence type="ECO:0000256" key="1">
    <source>
        <dbReference type="ARBA" id="ARBA00005121"/>
    </source>
</evidence>
<dbReference type="NCBIfam" id="TIGR00636">
    <property type="entry name" value="PduO_Nterm"/>
    <property type="match status" value="1"/>
</dbReference>
<keyword evidence="17" id="KW-1185">Reference proteome</keyword>
<evidence type="ECO:0000256" key="2">
    <source>
        <dbReference type="ARBA" id="ARBA00007487"/>
    </source>
</evidence>
<keyword evidence="6 14" id="KW-0808">Transferase</keyword>
<dbReference type="GO" id="GO:0008817">
    <property type="term" value="F:corrinoid adenosyltransferase activity"/>
    <property type="evidence" value="ECO:0007669"/>
    <property type="project" value="UniProtKB-UniRule"/>
</dbReference>
<comment type="similarity">
    <text evidence="2 14">Belongs to the Cob(I)alamin adenosyltransferase family.</text>
</comment>
<dbReference type="InterPro" id="IPR016030">
    <property type="entry name" value="CblAdoTrfase-like"/>
</dbReference>
<evidence type="ECO:0000259" key="15">
    <source>
        <dbReference type="Pfam" id="PF01923"/>
    </source>
</evidence>
<dbReference type="InterPro" id="IPR036451">
    <property type="entry name" value="CblAdoTrfase-like_sf"/>
</dbReference>
<dbReference type="EMBL" id="JACRTG010000016">
    <property type="protein sequence ID" value="MBC8587918.1"/>
    <property type="molecule type" value="Genomic_DNA"/>
</dbReference>
<evidence type="ECO:0000256" key="11">
    <source>
        <dbReference type="ARBA" id="ARBA00033354"/>
    </source>
</evidence>
<evidence type="ECO:0000256" key="7">
    <source>
        <dbReference type="ARBA" id="ARBA00022741"/>
    </source>
</evidence>
<dbReference type="InterPro" id="IPR029499">
    <property type="entry name" value="PduO-typ"/>
</dbReference>
<keyword evidence="8 14" id="KW-0067">ATP-binding</keyword>
<dbReference type="Gene3D" id="1.20.1200.10">
    <property type="entry name" value="Cobalamin adenosyltransferase-like"/>
    <property type="match status" value="1"/>
</dbReference>
<comment type="catalytic activity">
    <reaction evidence="12 14">
        <text>2 cob(II)yrinate a,c diamide + reduced [electron-transfer flavoprotein] + 2 ATP = 2 adenosylcob(III)yrinate a,c-diamide + 2 triphosphate + oxidized [electron-transfer flavoprotein] + 3 H(+)</text>
        <dbReference type="Rhea" id="RHEA:11528"/>
        <dbReference type="Rhea" id="RHEA-COMP:10685"/>
        <dbReference type="Rhea" id="RHEA-COMP:10686"/>
        <dbReference type="ChEBI" id="CHEBI:15378"/>
        <dbReference type="ChEBI" id="CHEBI:18036"/>
        <dbReference type="ChEBI" id="CHEBI:30616"/>
        <dbReference type="ChEBI" id="CHEBI:57692"/>
        <dbReference type="ChEBI" id="CHEBI:58307"/>
        <dbReference type="ChEBI" id="CHEBI:58503"/>
        <dbReference type="ChEBI" id="CHEBI:58537"/>
        <dbReference type="EC" id="2.5.1.17"/>
    </reaction>
</comment>
<evidence type="ECO:0000313" key="17">
    <source>
        <dbReference type="Proteomes" id="UP000601171"/>
    </source>
</evidence>
<comment type="catalytic activity">
    <reaction evidence="13 14">
        <text>2 cob(II)alamin + reduced [electron-transfer flavoprotein] + 2 ATP = 2 adenosylcob(III)alamin + 2 triphosphate + oxidized [electron-transfer flavoprotein] + 3 H(+)</text>
        <dbReference type="Rhea" id="RHEA:28671"/>
        <dbReference type="Rhea" id="RHEA-COMP:10685"/>
        <dbReference type="Rhea" id="RHEA-COMP:10686"/>
        <dbReference type="ChEBI" id="CHEBI:15378"/>
        <dbReference type="ChEBI" id="CHEBI:16304"/>
        <dbReference type="ChEBI" id="CHEBI:18036"/>
        <dbReference type="ChEBI" id="CHEBI:18408"/>
        <dbReference type="ChEBI" id="CHEBI:30616"/>
        <dbReference type="ChEBI" id="CHEBI:57692"/>
        <dbReference type="ChEBI" id="CHEBI:58307"/>
        <dbReference type="EC" id="2.5.1.17"/>
    </reaction>
</comment>
<evidence type="ECO:0000256" key="3">
    <source>
        <dbReference type="ARBA" id="ARBA00012454"/>
    </source>
</evidence>
<dbReference type="AlphaFoldDB" id="A0A926ETF4"/>
<dbReference type="RefSeq" id="WP_262429365.1">
    <property type="nucleotide sequence ID" value="NZ_JACRTG010000016.1"/>
</dbReference>
<organism evidence="16 17">
    <name type="scientific">Paratissierella segnis</name>
    <dbReference type="NCBI Taxonomy" id="2763679"/>
    <lineage>
        <taxon>Bacteria</taxon>
        <taxon>Bacillati</taxon>
        <taxon>Bacillota</taxon>
        <taxon>Tissierellia</taxon>
        <taxon>Tissierellales</taxon>
        <taxon>Tissierellaceae</taxon>
        <taxon>Paratissierella</taxon>
    </lineage>
</organism>
<dbReference type="GO" id="GO:0009236">
    <property type="term" value="P:cobalamin biosynthetic process"/>
    <property type="evidence" value="ECO:0007669"/>
    <property type="project" value="UniProtKB-UniRule"/>
</dbReference>
<dbReference type="PANTHER" id="PTHR12213:SF0">
    <property type="entry name" value="CORRINOID ADENOSYLTRANSFERASE MMAB"/>
    <property type="match status" value="1"/>
</dbReference>
<accession>A0A926ETF4</accession>
<protein>
    <recommendedName>
        <fullName evidence="4 14">Corrinoid adenosyltransferase</fullName>
        <ecNumber evidence="3 14">2.5.1.17</ecNumber>
    </recommendedName>
    <alternativeName>
        <fullName evidence="9 14">Cob(II)alamin adenosyltransferase</fullName>
    </alternativeName>
    <alternativeName>
        <fullName evidence="11 14">Cob(II)yrinic acid a,c-diamide adenosyltransferase</fullName>
    </alternativeName>
    <alternativeName>
        <fullName evidence="10 14">Cobinamide/cobalamin adenosyltransferase</fullName>
    </alternativeName>
</protein>
<evidence type="ECO:0000256" key="8">
    <source>
        <dbReference type="ARBA" id="ARBA00022840"/>
    </source>
</evidence>
<comment type="pathway">
    <text evidence="1 14">Cofactor biosynthesis; adenosylcobalamin biosynthesis; adenosylcobalamin from cob(II)yrinate a,c-diamide: step 2/7.</text>
</comment>
<proteinExistence type="inferred from homology"/>
<gene>
    <name evidence="16" type="ORF">H8707_06670</name>
</gene>
<evidence type="ECO:0000256" key="9">
    <source>
        <dbReference type="ARBA" id="ARBA00031529"/>
    </source>
</evidence>
<feature type="domain" description="Cobalamin adenosyltransferase-like" evidence="15">
    <location>
        <begin position="3"/>
        <end position="165"/>
    </location>
</feature>
<dbReference type="Pfam" id="PF01923">
    <property type="entry name" value="Cob_adeno_trans"/>
    <property type="match status" value="1"/>
</dbReference>
<dbReference type="Proteomes" id="UP000601171">
    <property type="component" value="Unassembled WGS sequence"/>
</dbReference>
<dbReference type="EC" id="2.5.1.17" evidence="3 14"/>
<evidence type="ECO:0000256" key="13">
    <source>
        <dbReference type="ARBA" id="ARBA00048692"/>
    </source>
</evidence>
<evidence type="ECO:0000256" key="6">
    <source>
        <dbReference type="ARBA" id="ARBA00022679"/>
    </source>
</evidence>
<comment type="caution">
    <text evidence="16">The sequence shown here is derived from an EMBL/GenBank/DDBJ whole genome shotgun (WGS) entry which is preliminary data.</text>
</comment>
<dbReference type="SUPFAM" id="SSF89028">
    <property type="entry name" value="Cobalamin adenosyltransferase-like"/>
    <property type="match status" value="1"/>
</dbReference>
<evidence type="ECO:0000256" key="4">
    <source>
        <dbReference type="ARBA" id="ARBA00020963"/>
    </source>
</evidence>
<keyword evidence="7 14" id="KW-0547">Nucleotide-binding</keyword>